<dbReference type="Proteomes" id="UP000789524">
    <property type="component" value="Unassembled WGS sequence"/>
</dbReference>
<evidence type="ECO:0000259" key="1">
    <source>
        <dbReference type="PROSITE" id="PS50041"/>
    </source>
</evidence>
<comment type="caution">
    <text evidence="2">The sequence shown here is derived from an EMBL/GenBank/DDBJ whole genome shotgun (WGS) entry which is preliminary data.</text>
</comment>
<dbReference type="InterPro" id="IPR050828">
    <property type="entry name" value="C-type_lectin/matrix_domain"/>
</dbReference>
<feature type="domain" description="C-type lectin" evidence="1">
    <location>
        <begin position="16"/>
        <end position="158"/>
    </location>
</feature>
<dbReference type="InterPro" id="IPR016187">
    <property type="entry name" value="CTDL_fold"/>
</dbReference>
<dbReference type="InterPro" id="IPR016186">
    <property type="entry name" value="C-type_lectin-like/link_sf"/>
</dbReference>
<dbReference type="Pfam" id="PF00059">
    <property type="entry name" value="Lectin_C"/>
    <property type="match status" value="2"/>
</dbReference>
<reference evidence="2" key="1">
    <citation type="submission" date="2021-09" db="EMBL/GenBank/DDBJ databases">
        <authorList>
            <person name="Martin H S."/>
        </authorList>
    </citation>
    <scope>NUCLEOTIDE SEQUENCE</scope>
</reference>
<dbReference type="AlphaFoldDB" id="A0A8J2QY04"/>
<sequence length="472" mass="53226">MTVPIASSDTWESYIFNGKEYLIQNLPVNWENAKLICQGHHNGSLAVLDTREKAEFMAEALSELQFSVDSVWVGARRASSEDPEGYRWIQGVELKRTASDVLNNEADDYNRHYPMWLNRIHIPVPPGGADCVALERVHHDVPVFMDLPCDLKRAFVCMRDAHVDVKIRRVGSVRCSTGSYQLFNGRLDWKQAAAYCVLRDMALANVASERCLRKLGLAMLKSRPSVESAWIGGRGSLGNWSWIDSGVSVFNPGSNNVSQWPPMRDRKMIKQNGCLQIDRHETRSPVFLEARCERKMQFICYKGTLPPQPSQADDIYHYVVVRQSLFWQHAYDNCVTLNGSLATVDSNDVLIQLLLSMGESGDTPVEHVWISGRLNMSRDVATDVTSYTWYNPTTGKKIPDPKNGDNTGLYMPPWLDDEFTMDSPCLNLDRQDHLNGLVYGLPCDTPQYSICMIEKSATRSSPQVASDGYETT</sequence>
<dbReference type="PANTHER" id="PTHR45710:SF36">
    <property type="entry name" value="C-TYPE LECTIN DOMAIN-CONTAINING PROTEIN"/>
    <property type="match status" value="1"/>
</dbReference>
<dbReference type="OrthoDB" id="6356110at2759"/>
<dbReference type="SUPFAM" id="SSF56436">
    <property type="entry name" value="C-type lectin-like"/>
    <property type="match status" value="3"/>
</dbReference>
<organism evidence="2 3">
    <name type="scientific">Danaus chrysippus</name>
    <name type="common">African queen</name>
    <dbReference type="NCBI Taxonomy" id="151541"/>
    <lineage>
        <taxon>Eukaryota</taxon>
        <taxon>Metazoa</taxon>
        <taxon>Ecdysozoa</taxon>
        <taxon>Arthropoda</taxon>
        <taxon>Hexapoda</taxon>
        <taxon>Insecta</taxon>
        <taxon>Pterygota</taxon>
        <taxon>Neoptera</taxon>
        <taxon>Endopterygota</taxon>
        <taxon>Lepidoptera</taxon>
        <taxon>Glossata</taxon>
        <taxon>Ditrysia</taxon>
        <taxon>Papilionoidea</taxon>
        <taxon>Nymphalidae</taxon>
        <taxon>Danainae</taxon>
        <taxon>Danaini</taxon>
        <taxon>Danaina</taxon>
        <taxon>Danaus</taxon>
        <taxon>Anosia</taxon>
    </lineage>
</organism>
<protein>
    <submittedName>
        <fullName evidence="2">(African queen) hypothetical protein</fullName>
    </submittedName>
</protein>
<feature type="domain" description="C-type lectin" evidence="1">
    <location>
        <begin position="180"/>
        <end position="301"/>
    </location>
</feature>
<name>A0A8J2QY04_9NEOP</name>
<dbReference type="InterPro" id="IPR001304">
    <property type="entry name" value="C-type_lectin-like"/>
</dbReference>
<dbReference type="PANTHER" id="PTHR45710">
    <property type="entry name" value="C-TYPE LECTIN DOMAIN-CONTAINING PROTEIN 180"/>
    <property type="match status" value="1"/>
</dbReference>
<keyword evidence="3" id="KW-1185">Reference proteome</keyword>
<dbReference type="SMART" id="SM00034">
    <property type="entry name" value="CLECT"/>
    <property type="match status" value="3"/>
</dbReference>
<accession>A0A8J2QY04</accession>
<dbReference type="CDD" id="cd00037">
    <property type="entry name" value="CLECT"/>
    <property type="match status" value="3"/>
</dbReference>
<dbReference type="Gene3D" id="3.10.100.10">
    <property type="entry name" value="Mannose-Binding Protein A, subunit A"/>
    <property type="match status" value="3"/>
</dbReference>
<evidence type="ECO:0000313" key="3">
    <source>
        <dbReference type="Proteomes" id="UP000789524"/>
    </source>
</evidence>
<gene>
    <name evidence="2" type="ORF">DCHRY22_LOCUS10648</name>
</gene>
<dbReference type="PROSITE" id="PS50041">
    <property type="entry name" value="C_TYPE_LECTIN_2"/>
    <property type="match status" value="2"/>
</dbReference>
<dbReference type="EMBL" id="CAKASE010000071">
    <property type="protein sequence ID" value="CAG9573788.1"/>
    <property type="molecule type" value="Genomic_DNA"/>
</dbReference>
<proteinExistence type="predicted"/>
<evidence type="ECO:0000313" key="2">
    <source>
        <dbReference type="EMBL" id="CAG9573788.1"/>
    </source>
</evidence>